<accession>A0A2B7WMG1</accession>
<dbReference type="GO" id="GO:0005634">
    <property type="term" value="C:nucleus"/>
    <property type="evidence" value="ECO:0007669"/>
    <property type="project" value="TreeGrafter"/>
</dbReference>
<feature type="coiled-coil region" evidence="1">
    <location>
        <begin position="186"/>
        <end position="216"/>
    </location>
</feature>
<dbReference type="PROSITE" id="PS00636">
    <property type="entry name" value="DNAJ_1"/>
    <property type="match status" value="1"/>
</dbReference>
<reference evidence="4 5" key="1">
    <citation type="submission" date="2017-10" db="EMBL/GenBank/DDBJ databases">
        <title>Comparative genomics in systemic dimorphic fungi from Ajellomycetaceae.</title>
        <authorList>
            <person name="Munoz J.F."/>
            <person name="Mcewen J.G."/>
            <person name="Clay O.K."/>
            <person name="Cuomo C.A."/>
        </authorList>
    </citation>
    <scope>NUCLEOTIDE SEQUENCE [LARGE SCALE GENOMIC DNA]</scope>
    <source>
        <strain evidence="4 5">UAMH130</strain>
    </source>
</reference>
<dbReference type="InterPro" id="IPR036869">
    <property type="entry name" value="J_dom_sf"/>
</dbReference>
<dbReference type="SUPFAM" id="SSF46565">
    <property type="entry name" value="Chaperone J-domain"/>
    <property type="match status" value="1"/>
</dbReference>
<dbReference type="PROSITE" id="PS50076">
    <property type="entry name" value="DNAJ_2"/>
    <property type="match status" value="1"/>
</dbReference>
<sequence length="321" mass="36308">MPSQAEELVPEEPPSSVNPYEVLGVEEKATADQIKSAYRREALKHHPDKATPDSKETAHKKFQEIAFAYAILSDPRRRRRYDTTGNTAESLDLDEDDDFNWVDYFREQFSTVITGEAIDEIKRDYQGSKEERTDLLTAYERCKGDLDRVYEEVMLSNVLEDDGRFREIIDAAIAAGEVKDWPKYSQETEKKRAQRLAKARREAEEAEELVEELGIGEKVNGKKGKAKKKEKQDSMGDLAALIQQRQKSRAATFLDDIEAKYASSSAGKGSGRKRKAGGRDDNEPPEEAFLATAKRKVSKDKSRDTATAATEPKERPARRRA</sequence>
<dbReference type="Pfam" id="PF23302">
    <property type="entry name" value="HTH_DNAJC9"/>
    <property type="match status" value="1"/>
</dbReference>
<proteinExistence type="predicted"/>
<gene>
    <name evidence="4" type="ORF">GX51_07172</name>
</gene>
<feature type="region of interest" description="Disordered" evidence="2">
    <location>
        <begin position="1"/>
        <end position="21"/>
    </location>
</feature>
<dbReference type="FunFam" id="1.10.287.110:FF:000110">
    <property type="entry name" value="DnaJ domain protein (AFU_orthologue AFUA_2G13210)"/>
    <property type="match status" value="1"/>
</dbReference>
<dbReference type="Pfam" id="PF00226">
    <property type="entry name" value="DnaJ"/>
    <property type="match status" value="1"/>
</dbReference>
<dbReference type="PANTHER" id="PTHR44144">
    <property type="entry name" value="DNAJ HOMOLOG SUBFAMILY C MEMBER 9"/>
    <property type="match status" value="1"/>
</dbReference>
<dbReference type="Proteomes" id="UP000224080">
    <property type="component" value="Unassembled WGS sequence"/>
</dbReference>
<evidence type="ECO:0000256" key="1">
    <source>
        <dbReference type="SAM" id="Coils"/>
    </source>
</evidence>
<dbReference type="GO" id="GO:0031072">
    <property type="term" value="F:heat shock protein binding"/>
    <property type="evidence" value="ECO:0007669"/>
    <property type="project" value="TreeGrafter"/>
</dbReference>
<dbReference type="Gene3D" id="1.10.287.110">
    <property type="entry name" value="DnaJ domain"/>
    <property type="match status" value="1"/>
</dbReference>
<dbReference type="InterPro" id="IPR018253">
    <property type="entry name" value="DnaJ_domain_CS"/>
</dbReference>
<keyword evidence="5" id="KW-1185">Reference proteome</keyword>
<keyword evidence="1" id="KW-0175">Coiled coil</keyword>
<evidence type="ECO:0000256" key="2">
    <source>
        <dbReference type="SAM" id="MobiDB-lite"/>
    </source>
</evidence>
<feature type="domain" description="J" evidence="3">
    <location>
        <begin position="18"/>
        <end position="85"/>
    </location>
</feature>
<dbReference type="AlphaFoldDB" id="A0A2B7WMG1"/>
<evidence type="ECO:0000313" key="4">
    <source>
        <dbReference type="EMBL" id="PGG97728.1"/>
    </source>
</evidence>
<evidence type="ECO:0000259" key="3">
    <source>
        <dbReference type="PROSITE" id="PS50076"/>
    </source>
</evidence>
<dbReference type="EMBL" id="PDNC01000136">
    <property type="protein sequence ID" value="PGG97728.1"/>
    <property type="molecule type" value="Genomic_DNA"/>
</dbReference>
<protein>
    <recommendedName>
        <fullName evidence="3">J domain-containing protein</fullName>
    </recommendedName>
</protein>
<dbReference type="PANTHER" id="PTHR44144:SF1">
    <property type="entry name" value="DNAJ HOMOLOG SUBFAMILY C MEMBER 9"/>
    <property type="match status" value="1"/>
</dbReference>
<dbReference type="OrthoDB" id="110024at2759"/>
<dbReference type="CDD" id="cd06257">
    <property type="entry name" value="DnaJ"/>
    <property type="match status" value="1"/>
</dbReference>
<organism evidence="4 5">
    <name type="scientific">Blastomyces parvus</name>
    <dbReference type="NCBI Taxonomy" id="2060905"/>
    <lineage>
        <taxon>Eukaryota</taxon>
        <taxon>Fungi</taxon>
        <taxon>Dikarya</taxon>
        <taxon>Ascomycota</taxon>
        <taxon>Pezizomycotina</taxon>
        <taxon>Eurotiomycetes</taxon>
        <taxon>Eurotiomycetidae</taxon>
        <taxon>Onygenales</taxon>
        <taxon>Ajellomycetaceae</taxon>
        <taxon>Blastomyces</taxon>
    </lineage>
</organism>
<dbReference type="SMART" id="SM00271">
    <property type="entry name" value="DnaJ"/>
    <property type="match status" value="1"/>
</dbReference>
<dbReference type="PRINTS" id="PR00625">
    <property type="entry name" value="JDOMAIN"/>
</dbReference>
<dbReference type="InterPro" id="IPR052594">
    <property type="entry name" value="J_domain-containing_protein"/>
</dbReference>
<feature type="region of interest" description="Disordered" evidence="2">
    <location>
        <begin position="258"/>
        <end position="321"/>
    </location>
</feature>
<dbReference type="GO" id="GO:0005737">
    <property type="term" value="C:cytoplasm"/>
    <property type="evidence" value="ECO:0007669"/>
    <property type="project" value="TreeGrafter"/>
</dbReference>
<dbReference type="InterPro" id="IPR001623">
    <property type="entry name" value="DnaJ_domain"/>
</dbReference>
<evidence type="ECO:0000313" key="5">
    <source>
        <dbReference type="Proteomes" id="UP000224080"/>
    </source>
</evidence>
<name>A0A2B7WMG1_9EURO</name>
<dbReference type="InterPro" id="IPR056453">
    <property type="entry name" value="HTH_DNAJC9"/>
</dbReference>
<comment type="caution">
    <text evidence="4">The sequence shown here is derived from an EMBL/GenBank/DDBJ whole genome shotgun (WGS) entry which is preliminary data.</text>
</comment>